<evidence type="ECO:0000256" key="6">
    <source>
        <dbReference type="ARBA" id="ARBA00022692"/>
    </source>
</evidence>
<dbReference type="PROSITE" id="PS52016">
    <property type="entry name" value="TONB_DEPENDENT_REC_3"/>
    <property type="match status" value="1"/>
</dbReference>
<dbReference type="STRING" id="1489064.WH96_15875"/>
<comment type="subcellular location">
    <subcellularLocation>
        <location evidence="1 14">Cell outer membrane</location>
        <topology evidence="1 14">Multi-pass membrane protein</topology>
    </subcellularLocation>
</comment>
<dbReference type="NCBIfam" id="TIGR01783">
    <property type="entry name" value="TonB-siderophor"/>
    <property type="match status" value="1"/>
</dbReference>
<evidence type="ECO:0000256" key="1">
    <source>
        <dbReference type="ARBA" id="ARBA00004571"/>
    </source>
</evidence>
<keyword evidence="6 14" id="KW-0812">Transmembrane</keyword>
<dbReference type="Gene3D" id="2.40.170.20">
    <property type="entry name" value="TonB-dependent receptor, beta-barrel domain"/>
    <property type="match status" value="1"/>
</dbReference>
<evidence type="ECO:0000256" key="12">
    <source>
        <dbReference type="ARBA" id="ARBA00023170"/>
    </source>
</evidence>
<keyword evidence="7" id="KW-0732">Signal</keyword>
<dbReference type="GO" id="GO:0038023">
    <property type="term" value="F:signaling receptor activity"/>
    <property type="evidence" value="ECO:0007669"/>
    <property type="project" value="InterPro"/>
</dbReference>
<dbReference type="Proteomes" id="UP000035444">
    <property type="component" value="Unassembled WGS sequence"/>
</dbReference>
<keyword evidence="19" id="KW-1185">Reference proteome</keyword>
<keyword evidence="11 14" id="KW-0472">Membrane</keyword>
<dbReference type="SUPFAM" id="SSF56935">
    <property type="entry name" value="Porins"/>
    <property type="match status" value="1"/>
</dbReference>
<proteinExistence type="inferred from homology"/>
<keyword evidence="5" id="KW-0410">Iron transport</keyword>
<dbReference type="CDD" id="cd01347">
    <property type="entry name" value="ligand_gated_channel"/>
    <property type="match status" value="1"/>
</dbReference>
<keyword evidence="9" id="KW-0406">Ion transport</keyword>
<dbReference type="FunFam" id="2.170.130.10:FF:000001">
    <property type="entry name" value="Catecholate siderophore TonB-dependent receptor"/>
    <property type="match status" value="1"/>
</dbReference>
<evidence type="ECO:0008006" key="20">
    <source>
        <dbReference type="Google" id="ProtNLM"/>
    </source>
</evidence>
<keyword evidence="12" id="KW-0675">Receptor</keyword>
<dbReference type="GO" id="GO:0015891">
    <property type="term" value="P:siderophore transport"/>
    <property type="evidence" value="ECO:0007669"/>
    <property type="project" value="InterPro"/>
</dbReference>
<dbReference type="GO" id="GO:0009279">
    <property type="term" value="C:cell outer membrane"/>
    <property type="evidence" value="ECO:0007669"/>
    <property type="project" value="UniProtKB-SubCell"/>
</dbReference>
<organism evidence="18 19">
    <name type="scientific">Kiloniella spongiae</name>
    <dbReference type="NCBI Taxonomy" id="1489064"/>
    <lineage>
        <taxon>Bacteria</taxon>
        <taxon>Pseudomonadati</taxon>
        <taxon>Pseudomonadota</taxon>
        <taxon>Alphaproteobacteria</taxon>
        <taxon>Rhodospirillales</taxon>
        <taxon>Kiloniellaceae</taxon>
        <taxon>Kiloniella</taxon>
    </lineage>
</organism>
<gene>
    <name evidence="18" type="ORF">WH96_15875</name>
</gene>
<dbReference type="InterPro" id="IPR039426">
    <property type="entry name" value="TonB-dep_rcpt-like"/>
</dbReference>
<comment type="caution">
    <text evidence="18">The sequence shown here is derived from an EMBL/GenBank/DDBJ whole genome shotgun (WGS) entry which is preliminary data.</text>
</comment>
<evidence type="ECO:0000256" key="10">
    <source>
        <dbReference type="ARBA" id="ARBA00023077"/>
    </source>
</evidence>
<protein>
    <recommendedName>
        <fullName evidence="20">TonB-dependent receptor</fullName>
    </recommendedName>
</protein>
<reference evidence="18 19" key="1">
    <citation type="submission" date="2015-03" db="EMBL/GenBank/DDBJ databases">
        <title>Genome Sequence of Kiloniella spongiae MEBiC09566, isolated from a marine sponge.</title>
        <authorList>
            <person name="Shao Z."/>
            <person name="Wang L."/>
            <person name="Li X."/>
        </authorList>
    </citation>
    <scope>NUCLEOTIDE SEQUENCE [LARGE SCALE GENOMIC DNA]</scope>
    <source>
        <strain evidence="18 19">MEBiC09566</strain>
    </source>
</reference>
<dbReference type="Gene3D" id="2.170.130.10">
    <property type="entry name" value="TonB-dependent receptor, plug domain"/>
    <property type="match status" value="1"/>
</dbReference>
<evidence type="ECO:0000256" key="9">
    <source>
        <dbReference type="ARBA" id="ARBA00023065"/>
    </source>
</evidence>
<dbReference type="Pfam" id="PF07715">
    <property type="entry name" value="Plug"/>
    <property type="match status" value="1"/>
</dbReference>
<dbReference type="AlphaFoldDB" id="A0A0H2MC10"/>
<keyword evidence="3 14" id="KW-0813">Transport</keyword>
<sequence length="694" mass="77153">MSIERALAVLLDGTGLNFIISDDDAVTIGQFDPEANQENSRLAPIVIEAESDDTLVQDGYVPLVSQIGTKKDTPLIEVPQNISVVTERQLDDRAPRTLNEALAYTPGIVTSAFGFDNRYDSFTIRGFDGVYNGVFRDGLRQFSGSSAVYRAEPYGVEGVEILKGPSSTLYGASSSGGFANIVTKRPTKDRLREVEFILGNNERFQGNFDFSDSVDEEETLKYRLTGVVRDSETDLPGYNDNRTYIAPVIEWRPTEDTKLTVLTEYMDSQTGGTAFFFNDANGITDLYSGHEDWNDFDHEQYRLGYEFEHRFNDTFTFRQNTRYADVDINLEYAFRQGADGSIQNAGLAVEEQKTFVIDNHLITSVETGSVKHTLVSGFDYGANEYDQRQGFGAIGGAITMNPALDVEQEQDQIGIYMHDSLAWRQWRLNAGVRYDFLDAETKNNTGTIKQDEEEMSWQLGLSYVTDFGLVPFANYSTSFTPNVGNLVNGTPAAPTVGEQMEAGLKYEFLNENAIIQASVFQIDQEDGVVFDSSSGINVQVQQDMRSRGFELEAVASLMEGLSLNAAYAYTDVEIKDGPSGTIGKQVSGIPLHTFSTYVDYEFQNSSFRGLGVSGGVRYFGESEGNDTNTIENSERYFFDAALRYDLGEISNKLEGAEFKINANNIFDKDGQICASGSCYKDEGRTVQASLRYRF</sequence>
<keyword evidence="4 14" id="KW-1134">Transmembrane beta strand</keyword>
<evidence type="ECO:0000256" key="11">
    <source>
        <dbReference type="ARBA" id="ARBA00023136"/>
    </source>
</evidence>
<dbReference type="GO" id="GO:0015344">
    <property type="term" value="F:siderophore uptake transmembrane transporter activity"/>
    <property type="evidence" value="ECO:0007669"/>
    <property type="project" value="TreeGrafter"/>
</dbReference>
<evidence type="ECO:0000313" key="19">
    <source>
        <dbReference type="Proteomes" id="UP000035444"/>
    </source>
</evidence>
<evidence type="ECO:0000256" key="15">
    <source>
        <dbReference type="RuleBase" id="RU003357"/>
    </source>
</evidence>
<evidence type="ECO:0000256" key="14">
    <source>
        <dbReference type="PROSITE-ProRule" id="PRU01360"/>
    </source>
</evidence>
<evidence type="ECO:0000259" key="16">
    <source>
        <dbReference type="Pfam" id="PF00593"/>
    </source>
</evidence>
<dbReference type="Pfam" id="PF00593">
    <property type="entry name" value="TonB_dep_Rec_b-barrel"/>
    <property type="match status" value="1"/>
</dbReference>
<dbReference type="InterPro" id="IPR000531">
    <property type="entry name" value="Beta-barrel_TonB"/>
</dbReference>
<accession>A0A0H2MC10</accession>
<feature type="domain" description="TonB-dependent receptor plug" evidence="17">
    <location>
        <begin position="75"/>
        <end position="177"/>
    </location>
</feature>
<evidence type="ECO:0000259" key="17">
    <source>
        <dbReference type="Pfam" id="PF07715"/>
    </source>
</evidence>
<dbReference type="InterPro" id="IPR036942">
    <property type="entry name" value="Beta-barrel_TonB_sf"/>
</dbReference>
<evidence type="ECO:0000256" key="2">
    <source>
        <dbReference type="ARBA" id="ARBA00009810"/>
    </source>
</evidence>
<dbReference type="InterPro" id="IPR012910">
    <property type="entry name" value="Plug_dom"/>
</dbReference>
<dbReference type="PANTHER" id="PTHR32552:SF68">
    <property type="entry name" value="FERRICHROME OUTER MEMBRANE TRANSPORTER_PHAGE RECEPTOR"/>
    <property type="match status" value="1"/>
</dbReference>
<name>A0A0H2MC10_9PROT</name>
<evidence type="ECO:0000256" key="5">
    <source>
        <dbReference type="ARBA" id="ARBA00022496"/>
    </source>
</evidence>
<keyword evidence="10 15" id="KW-0798">TonB box</keyword>
<comment type="similarity">
    <text evidence="2 14 15">Belongs to the TonB-dependent receptor family.</text>
</comment>
<evidence type="ECO:0000256" key="13">
    <source>
        <dbReference type="ARBA" id="ARBA00023237"/>
    </source>
</evidence>
<keyword evidence="13 14" id="KW-0998">Cell outer membrane</keyword>
<dbReference type="InterPro" id="IPR010105">
    <property type="entry name" value="TonB_sidphr_rcpt"/>
</dbReference>
<dbReference type="EMBL" id="LAQL01000010">
    <property type="protein sequence ID" value="KLN59893.1"/>
    <property type="molecule type" value="Genomic_DNA"/>
</dbReference>
<keyword evidence="8" id="KW-0408">Iron</keyword>
<dbReference type="PATRIC" id="fig|1489064.4.peg.147"/>
<evidence type="ECO:0000256" key="3">
    <source>
        <dbReference type="ARBA" id="ARBA00022448"/>
    </source>
</evidence>
<dbReference type="PANTHER" id="PTHR32552">
    <property type="entry name" value="FERRICHROME IRON RECEPTOR-RELATED"/>
    <property type="match status" value="1"/>
</dbReference>
<evidence type="ECO:0000256" key="8">
    <source>
        <dbReference type="ARBA" id="ARBA00023004"/>
    </source>
</evidence>
<dbReference type="InterPro" id="IPR037066">
    <property type="entry name" value="Plug_dom_sf"/>
</dbReference>
<evidence type="ECO:0000256" key="7">
    <source>
        <dbReference type="ARBA" id="ARBA00022729"/>
    </source>
</evidence>
<evidence type="ECO:0000313" key="18">
    <source>
        <dbReference type="EMBL" id="KLN59893.1"/>
    </source>
</evidence>
<evidence type="ECO:0000256" key="4">
    <source>
        <dbReference type="ARBA" id="ARBA00022452"/>
    </source>
</evidence>
<feature type="domain" description="TonB-dependent receptor-like beta-barrel" evidence="16">
    <location>
        <begin position="251"/>
        <end position="665"/>
    </location>
</feature>